<gene>
    <name evidence="11" type="primary">5578987</name>
</gene>
<feature type="region of interest" description="Disordered" evidence="10">
    <location>
        <begin position="200"/>
        <end position="262"/>
    </location>
</feature>
<keyword evidence="4" id="KW-0863">Zinc-finger</keyword>
<dbReference type="SMART" id="SM00868">
    <property type="entry name" value="zf-AD"/>
    <property type="match status" value="1"/>
</dbReference>
<evidence type="ECO:0000256" key="4">
    <source>
        <dbReference type="ARBA" id="ARBA00022771"/>
    </source>
</evidence>
<evidence type="ECO:0000256" key="10">
    <source>
        <dbReference type="SAM" id="MobiDB-lite"/>
    </source>
</evidence>
<evidence type="ECO:0000256" key="5">
    <source>
        <dbReference type="ARBA" id="ARBA00022833"/>
    </source>
</evidence>
<keyword evidence="12" id="KW-1185">Reference proteome</keyword>
<comment type="subcellular location">
    <subcellularLocation>
        <location evidence="1">Nucleus</location>
    </subcellularLocation>
</comment>
<dbReference type="GO" id="GO:0002682">
    <property type="term" value="P:regulation of immune system process"/>
    <property type="evidence" value="ECO:0007669"/>
    <property type="project" value="TreeGrafter"/>
</dbReference>
<name>A0A6I8TSG7_AEDAE</name>
<dbReference type="PROSITE" id="PS00028">
    <property type="entry name" value="ZINC_FINGER_C2H2_1"/>
    <property type="match status" value="7"/>
</dbReference>
<dbReference type="Gene3D" id="3.30.160.60">
    <property type="entry name" value="Classic Zinc Finger"/>
    <property type="match status" value="4"/>
</dbReference>
<dbReference type="InterPro" id="IPR013087">
    <property type="entry name" value="Znf_C2H2_type"/>
</dbReference>
<evidence type="ECO:0000256" key="3">
    <source>
        <dbReference type="ARBA" id="ARBA00022737"/>
    </source>
</evidence>
<feature type="compositionally biased region" description="Polar residues" evidence="10">
    <location>
        <begin position="232"/>
        <end position="258"/>
    </location>
</feature>
<evidence type="ECO:0000256" key="9">
    <source>
        <dbReference type="ARBA" id="ARBA00023242"/>
    </source>
</evidence>
<keyword evidence="6" id="KW-0805">Transcription regulation</keyword>
<keyword evidence="8" id="KW-0804">Transcription</keyword>
<evidence type="ECO:0000256" key="7">
    <source>
        <dbReference type="ARBA" id="ARBA00023125"/>
    </source>
</evidence>
<keyword evidence="2" id="KW-0479">Metal-binding</keyword>
<dbReference type="GO" id="GO:0001227">
    <property type="term" value="F:DNA-binding transcription repressor activity, RNA polymerase II-specific"/>
    <property type="evidence" value="ECO:0007669"/>
    <property type="project" value="TreeGrafter"/>
</dbReference>
<evidence type="ECO:0000256" key="8">
    <source>
        <dbReference type="ARBA" id="ARBA00023163"/>
    </source>
</evidence>
<dbReference type="OrthoDB" id="3565419at2759"/>
<evidence type="ECO:0000313" key="12">
    <source>
        <dbReference type="Proteomes" id="UP000008820"/>
    </source>
</evidence>
<dbReference type="SMART" id="SM00355">
    <property type="entry name" value="ZnF_C2H2"/>
    <property type="match status" value="9"/>
</dbReference>
<proteinExistence type="predicted"/>
<dbReference type="SUPFAM" id="SSF57667">
    <property type="entry name" value="beta-beta-alpha zinc fingers"/>
    <property type="match status" value="3"/>
</dbReference>
<dbReference type="Pfam" id="PF07776">
    <property type="entry name" value="zf-AD"/>
    <property type="match status" value="1"/>
</dbReference>
<dbReference type="AlphaFoldDB" id="A0A6I8TSG7"/>
<reference evidence="11 12" key="1">
    <citation type="submission" date="2017-06" db="EMBL/GenBank/DDBJ databases">
        <title>Aedes aegypti genome working group (AGWG) sequencing and assembly.</title>
        <authorList>
            <consortium name="Aedes aegypti Genome Working Group (AGWG)"/>
            <person name="Matthews B.J."/>
        </authorList>
    </citation>
    <scope>NUCLEOTIDE SEQUENCE [LARGE SCALE GENOMIC DNA]</scope>
    <source>
        <strain evidence="11 12">LVP_AGWG</strain>
    </source>
</reference>
<dbReference type="GO" id="GO:0001817">
    <property type="term" value="P:regulation of cytokine production"/>
    <property type="evidence" value="ECO:0007669"/>
    <property type="project" value="TreeGrafter"/>
</dbReference>
<dbReference type="InParanoid" id="A0A6I8TSG7"/>
<dbReference type="PROSITE" id="PS50157">
    <property type="entry name" value="ZINC_FINGER_C2H2_2"/>
    <property type="match status" value="8"/>
</dbReference>
<dbReference type="Gene3D" id="3.40.1800.20">
    <property type="match status" value="1"/>
</dbReference>
<evidence type="ECO:0000256" key="1">
    <source>
        <dbReference type="ARBA" id="ARBA00004123"/>
    </source>
</evidence>
<keyword evidence="5" id="KW-0862">Zinc</keyword>
<dbReference type="Pfam" id="PF00096">
    <property type="entry name" value="zf-C2H2"/>
    <property type="match status" value="4"/>
</dbReference>
<dbReference type="GO" id="GO:0008270">
    <property type="term" value="F:zinc ion binding"/>
    <property type="evidence" value="ECO:0007669"/>
    <property type="project" value="UniProtKB-UniRule"/>
</dbReference>
<dbReference type="PANTHER" id="PTHR24399">
    <property type="entry name" value="ZINC FINGER AND BTB DOMAIN-CONTAINING"/>
    <property type="match status" value="1"/>
</dbReference>
<dbReference type="SUPFAM" id="SSF57716">
    <property type="entry name" value="Glucocorticoid receptor-like (DNA-binding domain)"/>
    <property type="match status" value="1"/>
</dbReference>
<dbReference type="InterPro" id="IPR036236">
    <property type="entry name" value="Znf_C2H2_sf"/>
</dbReference>
<dbReference type="Proteomes" id="UP000008820">
    <property type="component" value="Chromosome 1"/>
</dbReference>
<organism evidence="11 12">
    <name type="scientific">Aedes aegypti</name>
    <name type="common">Yellowfever mosquito</name>
    <name type="synonym">Culex aegypti</name>
    <dbReference type="NCBI Taxonomy" id="7159"/>
    <lineage>
        <taxon>Eukaryota</taxon>
        <taxon>Metazoa</taxon>
        <taxon>Ecdysozoa</taxon>
        <taxon>Arthropoda</taxon>
        <taxon>Hexapoda</taxon>
        <taxon>Insecta</taxon>
        <taxon>Pterygota</taxon>
        <taxon>Neoptera</taxon>
        <taxon>Endopterygota</taxon>
        <taxon>Diptera</taxon>
        <taxon>Nematocera</taxon>
        <taxon>Culicoidea</taxon>
        <taxon>Culicidae</taxon>
        <taxon>Culicinae</taxon>
        <taxon>Aedini</taxon>
        <taxon>Aedes</taxon>
        <taxon>Stegomyia</taxon>
    </lineage>
</organism>
<evidence type="ECO:0000313" key="11">
    <source>
        <dbReference type="EnsemblMetazoa" id="AAEL018307-PB"/>
    </source>
</evidence>
<dbReference type="InterPro" id="IPR012934">
    <property type="entry name" value="Znf_AD"/>
</dbReference>
<keyword evidence="9" id="KW-0539">Nucleus</keyword>
<dbReference type="GO" id="GO:0000978">
    <property type="term" value="F:RNA polymerase II cis-regulatory region sequence-specific DNA binding"/>
    <property type="evidence" value="ECO:0007669"/>
    <property type="project" value="TreeGrafter"/>
</dbReference>
<dbReference type="FunFam" id="3.30.160.60:FF:000446">
    <property type="entry name" value="Zinc finger protein"/>
    <property type="match status" value="1"/>
</dbReference>
<keyword evidence="7" id="KW-0238">DNA-binding</keyword>
<reference evidence="11" key="2">
    <citation type="submission" date="2020-05" db="UniProtKB">
        <authorList>
            <consortium name="EnsemblMetazoa"/>
        </authorList>
    </citation>
    <scope>IDENTIFICATION</scope>
    <source>
        <strain evidence="11">LVP_AGWG</strain>
    </source>
</reference>
<feature type="compositionally biased region" description="Acidic residues" evidence="10">
    <location>
        <begin position="274"/>
        <end position="283"/>
    </location>
</feature>
<dbReference type="PROSITE" id="PS51915">
    <property type="entry name" value="ZAD"/>
    <property type="match status" value="1"/>
</dbReference>
<accession>A0A6I8TSG7</accession>
<evidence type="ECO:0000256" key="2">
    <source>
        <dbReference type="ARBA" id="ARBA00022723"/>
    </source>
</evidence>
<keyword evidence="3" id="KW-0677">Repeat</keyword>
<dbReference type="GO" id="GO:0005654">
    <property type="term" value="C:nucleoplasm"/>
    <property type="evidence" value="ECO:0007669"/>
    <property type="project" value="TreeGrafter"/>
</dbReference>
<protein>
    <submittedName>
        <fullName evidence="11">Uncharacterized protein</fullName>
    </submittedName>
</protein>
<evidence type="ECO:0000256" key="6">
    <source>
        <dbReference type="ARBA" id="ARBA00023015"/>
    </source>
</evidence>
<feature type="region of interest" description="Disordered" evidence="10">
    <location>
        <begin position="274"/>
        <end position="294"/>
    </location>
</feature>
<dbReference type="FunFam" id="3.30.160.60:FF:000322">
    <property type="entry name" value="GDNF-inducible zinc finger protein 1"/>
    <property type="match status" value="1"/>
</dbReference>
<dbReference type="EnsemblMetazoa" id="AAEL018307-RB">
    <property type="protein sequence ID" value="AAEL018307-PB"/>
    <property type="gene ID" value="AAEL018307"/>
</dbReference>
<sequence length="706" mass="81112">MNAVCCRLCGYNSSELVAIFGDQGLAAEYARKIGRYLYLLVTPADDLPKALCWMCTEQLDSFHRFHQKINEIQQRTLKDRYLEFVIEAHHRFVEEGEIEIVEHNAVDEEEDDVPPGKSGAPLEEAIEEVQVIESHVEEEEEGREADELTVRLIPDGTEENSFLVVKTESEAVVVEETQVQENRQIPSVDASQVEVFEIRKSSRKRRSKTEGANDDEEDIMLQQKTPRRRSRQLQTTPKNRLAASTSNAKQDSPSQKVSGRQHGGILADHDEYYEETNEGESGDEFPARDSDNEEWPAAETMDKFPTTLIRDGLLVVKGTLLMDMINRFYNLQCAICKDKLVRFKTLTELYIHFESNHEQAGYVTCCQTKIHRYPSLIMHMARHIQPEAFKCDICGYMVTRPRFLPTHRQTHLPEEEKPYGCEHCPKRFCWKRALQIHENSHKAPAERIVYNCSICEKTYDTPGGLSAHKRNVHLTPLSAKVPHVCEVCANSFATSSGLKEHMRTIHQPQEKVLVQCPECSKWLMNSRCLKIHMQLHRKDDYECDLCDYKTKKAPLLKRHHITHHQQERPFACDECDKTFKHKRALTIHKGTKHTGDSNGFKCNFCDRTFKSSTNFYTHRKNRHPVELAAMKEQAEAEKKLQRIRAGIEPDDVPLAEESTITTTPDGTRIITINSRKYSMNEPMNTMIVLDISGEPIQTASETEQAD</sequence>
<dbReference type="PANTHER" id="PTHR24399:SF23">
    <property type="entry name" value="C2H2-TYPE DOMAIN-CONTAINING PROTEIN"/>
    <property type="match status" value="1"/>
</dbReference>